<protein>
    <submittedName>
        <fullName evidence="10">TolC family protein</fullName>
    </submittedName>
</protein>
<keyword evidence="8" id="KW-0175">Coiled coil</keyword>
<proteinExistence type="inferred from homology"/>
<dbReference type="AlphaFoldDB" id="A0A7J5PYN3"/>
<dbReference type="GO" id="GO:0015288">
    <property type="term" value="F:porin activity"/>
    <property type="evidence" value="ECO:0007669"/>
    <property type="project" value="TreeGrafter"/>
</dbReference>
<evidence type="ECO:0000256" key="8">
    <source>
        <dbReference type="SAM" id="Coils"/>
    </source>
</evidence>
<dbReference type="GO" id="GO:0015562">
    <property type="term" value="F:efflux transmembrane transporter activity"/>
    <property type="evidence" value="ECO:0007669"/>
    <property type="project" value="InterPro"/>
</dbReference>
<keyword evidence="6" id="KW-0472">Membrane</keyword>
<comment type="caution">
    <text evidence="10">The sequence shown here is derived from an EMBL/GenBank/DDBJ whole genome shotgun (WGS) entry which is preliminary data.</text>
</comment>
<evidence type="ECO:0000313" key="11">
    <source>
        <dbReference type="Proteomes" id="UP000434604"/>
    </source>
</evidence>
<dbReference type="GO" id="GO:0009279">
    <property type="term" value="C:cell outer membrane"/>
    <property type="evidence" value="ECO:0007669"/>
    <property type="project" value="UniProtKB-SubCell"/>
</dbReference>
<dbReference type="SUPFAM" id="SSF56954">
    <property type="entry name" value="Outer membrane efflux proteins (OEP)"/>
    <property type="match status" value="1"/>
</dbReference>
<sequence length="468" mass="51995">MKKTVIVLFSVFLAGNISAQETATHLSLDSCRVLAICNNKELRMADMKQRAAWYERKAAFTKYLPRVSATGAYLHTNKEISLLSDEQKSKLSNIGTTVGSLVPALENMTGTLNGVGSGLVEALHTDTRNMGTVAVMLTQPVYMGGKIVAYNRITRYAEQIAARQHDLALQEVIVEVDEVYWQIVSLQNKKRLAESFLKLVQKLDNDVQQMITEGIATKADGLSVKVKVNEAQVALIQVDNGLSLSRMLLCQLCGLEMDTPVTLADENTDAIPMLNAATTADVQTAFAHRPELNALSLSTDIYKEKVRLARAEFMPTVALTGGWLGSNPSVFNSFERQFKGMWNVGVMVNIPIVTWGERCYKVKAARAEEKLAHYRLEETREKVELQVNQSRQKVEEASERLRTATRSREEADENLRYATLGLQEGVIPVSNVLEAQTAWLSAHSEYVSAQIDLRLADLYLHKSLGTLK</sequence>
<dbReference type="GO" id="GO:1990281">
    <property type="term" value="C:efflux pump complex"/>
    <property type="evidence" value="ECO:0007669"/>
    <property type="project" value="TreeGrafter"/>
</dbReference>
<evidence type="ECO:0000256" key="7">
    <source>
        <dbReference type="ARBA" id="ARBA00023237"/>
    </source>
</evidence>
<dbReference type="InterPro" id="IPR003423">
    <property type="entry name" value="OMP_efflux"/>
</dbReference>
<organism evidence="10 11">
    <name type="scientific">Bacteroides xylanisolvens</name>
    <dbReference type="NCBI Taxonomy" id="371601"/>
    <lineage>
        <taxon>Bacteria</taxon>
        <taxon>Pseudomonadati</taxon>
        <taxon>Bacteroidota</taxon>
        <taxon>Bacteroidia</taxon>
        <taxon>Bacteroidales</taxon>
        <taxon>Bacteroidaceae</taxon>
        <taxon>Bacteroides</taxon>
    </lineage>
</organism>
<comment type="subcellular location">
    <subcellularLocation>
        <location evidence="1">Cell outer membrane</location>
    </subcellularLocation>
</comment>
<dbReference type="EMBL" id="WDED01000009">
    <property type="protein sequence ID" value="KAB6148376.1"/>
    <property type="molecule type" value="Genomic_DNA"/>
</dbReference>
<evidence type="ECO:0000256" key="1">
    <source>
        <dbReference type="ARBA" id="ARBA00004442"/>
    </source>
</evidence>
<evidence type="ECO:0000256" key="3">
    <source>
        <dbReference type="ARBA" id="ARBA00022448"/>
    </source>
</evidence>
<keyword evidence="5" id="KW-0812">Transmembrane</keyword>
<evidence type="ECO:0000256" key="2">
    <source>
        <dbReference type="ARBA" id="ARBA00007613"/>
    </source>
</evidence>
<dbReference type="Gene3D" id="1.20.1600.10">
    <property type="entry name" value="Outer membrane efflux proteins (OEP)"/>
    <property type="match status" value="1"/>
</dbReference>
<keyword evidence="3" id="KW-0813">Transport</keyword>
<reference evidence="10 11" key="1">
    <citation type="journal article" date="2019" name="Nat. Med.">
        <title>A library of human gut bacterial isolates paired with longitudinal multiomics data enables mechanistic microbiome research.</title>
        <authorList>
            <person name="Poyet M."/>
            <person name="Groussin M."/>
            <person name="Gibbons S.M."/>
            <person name="Avila-Pacheco J."/>
            <person name="Jiang X."/>
            <person name="Kearney S.M."/>
            <person name="Perrotta A.R."/>
            <person name="Berdy B."/>
            <person name="Zhao S."/>
            <person name="Lieberman T.D."/>
            <person name="Swanson P.K."/>
            <person name="Smith M."/>
            <person name="Roesemann S."/>
            <person name="Alexander J.E."/>
            <person name="Rich S.A."/>
            <person name="Livny J."/>
            <person name="Vlamakis H."/>
            <person name="Clish C."/>
            <person name="Bullock K."/>
            <person name="Deik A."/>
            <person name="Scott J."/>
            <person name="Pierce K.A."/>
            <person name="Xavier R.J."/>
            <person name="Alm E.J."/>
        </authorList>
    </citation>
    <scope>NUCLEOTIDE SEQUENCE [LARGE SCALE GENOMIC DNA]</scope>
    <source>
        <strain evidence="10 11">BIOML-A58</strain>
    </source>
</reference>
<feature type="chain" id="PRO_5029740595" evidence="9">
    <location>
        <begin position="20"/>
        <end position="468"/>
    </location>
</feature>
<feature type="signal peptide" evidence="9">
    <location>
        <begin position="1"/>
        <end position="19"/>
    </location>
</feature>
<dbReference type="Proteomes" id="UP000434604">
    <property type="component" value="Unassembled WGS sequence"/>
</dbReference>
<dbReference type="PANTHER" id="PTHR30026">
    <property type="entry name" value="OUTER MEMBRANE PROTEIN TOLC"/>
    <property type="match status" value="1"/>
</dbReference>
<keyword evidence="4" id="KW-1134">Transmembrane beta strand</keyword>
<evidence type="ECO:0000256" key="6">
    <source>
        <dbReference type="ARBA" id="ARBA00023136"/>
    </source>
</evidence>
<evidence type="ECO:0000256" key="5">
    <source>
        <dbReference type="ARBA" id="ARBA00022692"/>
    </source>
</evidence>
<dbReference type="PANTHER" id="PTHR30026:SF20">
    <property type="entry name" value="OUTER MEMBRANE PROTEIN TOLC"/>
    <property type="match status" value="1"/>
</dbReference>
<feature type="coiled-coil region" evidence="8">
    <location>
        <begin position="380"/>
        <end position="414"/>
    </location>
</feature>
<dbReference type="Pfam" id="PF02321">
    <property type="entry name" value="OEP"/>
    <property type="match status" value="2"/>
</dbReference>
<evidence type="ECO:0000256" key="4">
    <source>
        <dbReference type="ARBA" id="ARBA00022452"/>
    </source>
</evidence>
<evidence type="ECO:0000256" key="9">
    <source>
        <dbReference type="SAM" id="SignalP"/>
    </source>
</evidence>
<comment type="similarity">
    <text evidence="2">Belongs to the outer membrane factor (OMF) (TC 1.B.17) family.</text>
</comment>
<keyword evidence="7" id="KW-0998">Cell outer membrane</keyword>
<keyword evidence="9" id="KW-0732">Signal</keyword>
<accession>A0A7J5PYN3</accession>
<evidence type="ECO:0000313" key="10">
    <source>
        <dbReference type="EMBL" id="KAB6148376.1"/>
    </source>
</evidence>
<dbReference type="RefSeq" id="WP_151934453.1">
    <property type="nucleotide sequence ID" value="NZ_WDED01000009.1"/>
</dbReference>
<dbReference type="InterPro" id="IPR051906">
    <property type="entry name" value="TolC-like"/>
</dbReference>
<name>A0A7J5PYN3_9BACE</name>
<gene>
    <name evidence="10" type="ORF">GA398_07425</name>
</gene>